<reference evidence="1 2" key="1">
    <citation type="submission" date="2017-04" db="EMBL/GenBank/DDBJ databases">
        <title>Unexpected and diverse lifestyles within the genus Limnohabitans.</title>
        <authorList>
            <person name="Kasalicky V."/>
            <person name="Mehrshad M."/>
            <person name="Andrei S.-A."/>
            <person name="Salcher M."/>
            <person name="Kratochvilova H."/>
            <person name="Simek K."/>
            <person name="Ghai R."/>
        </authorList>
    </citation>
    <scope>NUCLEOTIDE SEQUENCE [LARGE SCALE GENOMIC DNA]</scope>
    <source>
        <strain evidence="1 2">MWH-C5</strain>
    </source>
</reference>
<sequence length="230" mass="26108">MLSTRKITLLDPKTWDDRNDAYFMSQYKARKNLTTLLALCFSQVPETYHHWHVFSKGPAGVCIVFDRAELLNALNQQIGISVDTVEYLTLNEAKKREFTVPRLPFLKRSGFKPEGEFRAIYESQHEECAVIDIPINQSCIRSVSLSPWLNSSLSSSAIKAIRSIDGFKKLPVSRSTLISNEQWKTFGTNAADFVLSMLTESPSFMGNGSFRMHSFLAKSQQSDLVLLYPR</sequence>
<comment type="caution">
    <text evidence="1">The sequence shown here is derived from an EMBL/GenBank/DDBJ whole genome shotgun (WGS) entry which is preliminary data.</text>
</comment>
<evidence type="ECO:0000313" key="1">
    <source>
        <dbReference type="EMBL" id="PUE58594.1"/>
    </source>
</evidence>
<organism evidence="1 2">
    <name type="scientific">Limnohabitans curvus</name>
    <dbReference type="NCBI Taxonomy" id="323423"/>
    <lineage>
        <taxon>Bacteria</taxon>
        <taxon>Pseudomonadati</taxon>
        <taxon>Pseudomonadota</taxon>
        <taxon>Betaproteobacteria</taxon>
        <taxon>Burkholderiales</taxon>
        <taxon>Comamonadaceae</taxon>
        <taxon>Limnohabitans</taxon>
    </lineage>
</organism>
<gene>
    <name evidence="1" type="ORF">B9Z44_02670</name>
</gene>
<evidence type="ECO:0008006" key="3">
    <source>
        <dbReference type="Google" id="ProtNLM"/>
    </source>
</evidence>
<dbReference type="AlphaFoldDB" id="A0A315ERK3"/>
<name>A0A315ERK3_9BURK</name>
<accession>A0A315ERK3</accession>
<protein>
    <recommendedName>
        <fullName evidence="3">DUF2971 domain-containing protein</fullName>
    </recommendedName>
</protein>
<dbReference type="EMBL" id="NESP01000001">
    <property type="protein sequence ID" value="PUE58594.1"/>
    <property type="molecule type" value="Genomic_DNA"/>
</dbReference>
<proteinExistence type="predicted"/>
<dbReference type="Proteomes" id="UP000251341">
    <property type="component" value="Unassembled WGS sequence"/>
</dbReference>
<evidence type="ECO:0000313" key="2">
    <source>
        <dbReference type="Proteomes" id="UP000251341"/>
    </source>
</evidence>
<keyword evidence="2" id="KW-1185">Reference proteome</keyword>